<dbReference type="PANTHER" id="PTHR47952">
    <property type="entry name" value="TRYPTAMINE 5-HYDROXYLASE"/>
    <property type="match status" value="1"/>
</dbReference>
<dbReference type="PRINTS" id="PR00385">
    <property type="entry name" value="P450"/>
</dbReference>
<reference evidence="1 2" key="1">
    <citation type="journal article" date="2017" name="Front. Genet.">
        <title>Draft sequencing of the heterozygous diploid genome of Satsuma (Citrus unshiu Marc.) using a hybrid assembly approach.</title>
        <authorList>
            <person name="Shimizu T."/>
            <person name="Tanizawa Y."/>
            <person name="Mochizuki T."/>
            <person name="Nagasaki H."/>
            <person name="Yoshioka T."/>
            <person name="Toyoda A."/>
            <person name="Fujiyama A."/>
            <person name="Kaminuma E."/>
            <person name="Nakamura Y."/>
        </authorList>
    </citation>
    <scope>NUCLEOTIDE SEQUENCE [LARGE SCALE GENOMIC DNA]</scope>
    <source>
        <strain evidence="2">cv. Miyagawa wase</strain>
    </source>
</reference>
<evidence type="ECO:0000313" key="1">
    <source>
        <dbReference type="EMBL" id="GAY35248.1"/>
    </source>
</evidence>
<protein>
    <recommendedName>
        <fullName evidence="3">Cytochrome P450</fullName>
    </recommendedName>
</protein>
<dbReference type="Pfam" id="PF00067">
    <property type="entry name" value="p450"/>
    <property type="match status" value="1"/>
</dbReference>
<dbReference type="GO" id="GO:0016705">
    <property type="term" value="F:oxidoreductase activity, acting on paired donors, with incorporation or reduction of molecular oxygen"/>
    <property type="evidence" value="ECO:0007669"/>
    <property type="project" value="InterPro"/>
</dbReference>
<organism evidence="1 2">
    <name type="scientific">Citrus unshiu</name>
    <name type="common">Satsuma mandarin</name>
    <name type="synonym">Citrus nobilis var. unshiu</name>
    <dbReference type="NCBI Taxonomy" id="55188"/>
    <lineage>
        <taxon>Eukaryota</taxon>
        <taxon>Viridiplantae</taxon>
        <taxon>Streptophyta</taxon>
        <taxon>Embryophyta</taxon>
        <taxon>Tracheophyta</taxon>
        <taxon>Spermatophyta</taxon>
        <taxon>Magnoliopsida</taxon>
        <taxon>eudicotyledons</taxon>
        <taxon>Gunneridae</taxon>
        <taxon>Pentapetalae</taxon>
        <taxon>rosids</taxon>
        <taxon>malvids</taxon>
        <taxon>Sapindales</taxon>
        <taxon>Rutaceae</taxon>
        <taxon>Aurantioideae</taxon>
        <taxon>Citrus</taxon>
    </lineage>
</organism>
<dbReference type="SUPFAM" id="SSF48264">
    <property type="entry name" value="Cytochrome P450"/>
    <property type="match status" value="1"/>
</dbReference>
<dbReference type="PANTHER" id="PTHR47952:SF3">
    <property type="entry name" value="CYTOCHROME P450 71B3-LIKE"/>
    <property type="match status" value="1"/>
</dbReference>
<evidence type="ECO:0000313" key="2">
    <source>
        <dbReference type="Proteomes" id="UP000236630"/>
    </source>
</evidence>
<dbReference type="Proteomes" id="UP000236630">
    <property type="component" value="Unassembled WGS sequence"/>
</dbReference>
<dbReference type="PRINTS" id="PR00463">
    <property type="entry name" value="EP450I"/>
</dbReference>
<dbReference type="STRING" id="55188.A0A2H5N4V2"/>
<dbReference type="InterPro" id="IPR002401">
    <property type="entry name" value="Cyt_P450_E_grp-I"/>
</dbReference>
<dbReference type="GO" id="GO:0005506">
    <property type="term" value="F:iron ion binding"/>
    <property type="evidence" value="ECO:0007669"/>
    <property type="project" value="InterPro"/>
</dbReference>
<dbReference type="Gene3D" id="1.10.630.10">
    <property type="entry name" value="Cytochrome P450"/>
    <property type="match status" value="1"/>
</dbReference>
<gene>
    <name evidence="1" type="ORF">CUMW_278190</name>
</gene>
<evidence type="ECO:0008006" key="3">
    <source>
        <dbReference type="Google" id="ProtNLM"/>
    </source>
</evidence>
<dbReference type="GO" id="GO:0020037">
    <property type="term" value="F:heme binding"/>
    <property type="evidence" value="ECO:0007669"/>
    <property type="project" value="InterPro"/>
</dbReference>
<keyword evidence="2" id="KW-1185">Reference proteome</keyword>
<dbReference type="GO" id="GO:0004497">
    <property type="term" value="F:monooxygenase activity"/>
    <property type="evidence" value="ECO:0007669"/>
    <property type="project" value="InterPro"/>
</dbReference>
<comment type="caution">
    <text evidence="1">The sequence shown here is derived from an EMBL/GenBank/DDBJ whole genome shotgun (WGS) entry which is preliminary data.</text>
</comment>
<dbReference type="AlphaFoldDB" id="A0A2H5N4V2"/>
<dbReference type="InterPro" id="IPR036396">
    <property type="entry name" value="Cyt_P450_sf"/>
</dbReference>
<accession>A0A2H5N4V2</accession>
<proteinExistence type="predicted"/>
<dbReference type="EMBL" id="BDQV01001921">
    <property type="protein sequence ID" value="GAY35248.1"/>
    <property type="molecule type" value="Genomic_DNA"/>
</dbReference>
<sequence>MAKYLPVDVGITPNHNVFAVGTNTSAATMVWSMTYLMNNPRAMKKVQMEIRSLIGGNKGFVNEDDVQELHYLKAVVKETIRLQPTESLLLPRETIEKCIIEWYEIPAKTHVFVIAWAIGRDPETWQNPEEFYTGGIS</sequence>
<name>A0A2H5N4V2_CITUN</name>
<dbReference type="InterPro" id="IPR001128">
    <property type="entry name" value="Cyt_P450"/>
</dbReference>